<dbReference type="Pfam" id="PF00593">
    <property type="entry name" value="TonB_dep_Rec_b-barrel"/>
    <property type="match status" value="1"/>
</dbReference>
<comment type="similarity">
    <text evidence="11 12">Belongs to the TonB-dependent receptor family.</text>
</comment>
<evidence type="ECO:0000256" key="1">
    <source>
        <dbReference type="ARBA" id="ARBA00004571"/>
    </source>
</evidence>
<dbReference type="Pfam" id="PF07715">
    <property type="entry name" value="Plug"/>
    <property type="match status" value="1"/>
</dbReference>
<accession>A0A512AHW3</accession>
<keyword evidence="17" id="KW-1185">Reference proteome</keyword>
<evidence type="ECO:0000256" key="10">
    <source>
        <dbReference type="ARBA" id="ARBA00023237"/>
    </source>
</evidence>
<keyword evidence="10 11" id="KW-0998">Cell outer membrane</keyword>
<organism evidence="16 17">
    <name type="scientific">Novosphingobium sediminis</name>
    <dbReference type="NCBI Taxonomy" id="707214"/>
    <lineage>
        <taxon>Bacteria</taxon>
        <taxon>Pseudomonadati</taxon>
        <taxon>Pseudomonadota</taxon>
        <taxon>Alphaproteobacteria</taxon>
        <taxon>Sphingomonadales</taxon>
        <taxon>Sphingomonadaceae</taxon>
        <taxon>Novosphingobium</taxon>
    </lineage>
</organism>
<comment type="caution">
    <text evidence="16">The sequence shown here is derived from an EMBL/GenBank/DDBJ whole genome shotgun (WGS) entry which is preliminary data.</text>
</comment>
<reference evidence="16 17" key="1">
    <citation type="submission" date="2019-07" db="EMBL/GenBank/DDBJ databases">
        <title>Whole genome shotgun sequence of Novosphingobium sediminis NBRC 106119.</title>
        <authorList>
            <person name="Hosoyama A."/>
            <person name="Uohara A."/>
            <person name="Ohji S."/>
            <person name="Ichikawa N."/>
        </authorList>
    </citation>
    <scope>NUCLEOTIDE SEQUENCE [LARGE SCALE GENOMIC DNA]</scope>
    <source>
        <strain evidence="16 17">NBRC 106119</strain>
    </source>
</reference>
<evidence type="ECO:0000313" key="17">
    <source>
        <dbReference type="Proteomes" id="UP000321464"/>
    </source>
</evidence>
<keyword evidence="6" id="KW-0408">Iron</keyword>
<dbReference type="OrthoDB" id="9760333at2"/>
<keyword evidence="5 11" id="KW-0812">Transmembrane</keyword>
<keyword evidence="4" id="KW-0410">Iron transport</keyword>
<keyword evidence="2 11" id="KW-0813">Transport</keyword>
<comment type="subcellular location">
    <subcellularLocation>
        <location evidence="1 11">Cell outer membrane</location>
        <topology evidence="1 11">Multi-pass membrane protein</topology>
    </subcellularLocation>
</comment>
<dbReference type="Proteomes" id="UP000321464">
    <property type="component" value="Unassembled WGS sequence"/>
</dbReference>
<feature type="chain" id="PRO_5021999871" evidence="13">
    <location>
        <begin position="28"/>
        <end position="836"/>
    </location>
</feature>
<feature type="domain" description="TonB-dependent receptor-like beta-barrel" evidence="14">
    <location>
        <begin position="325"/>
        <end position="799"/>
    </location>
</feature>
<evidence type="ECO:0000256" key="7">
    <source>
        <dbReference type="ARBA" id="ARBA00023065"/>
    </source>
</evidence>
<dbReference type="PROSITE" id="PS52016">
    <property type="entry name" value="TONB_DEPENDENT_REC_3"/>
    <property type="match status" value="1"/>
</dbReference>
<evidence type="ECO:0000256" key="5">
    <source>
        <dbReference type="ARBA" id="ARBA00022692"/>
    </source>
</evidence>
<feature type="signal peptide" evidence="13">
    <location>
        <begin position="1"/>
        <end position="27"/>
    </location>
</feature>
<keyword evidence="13" id="KW-0732">Signal</keyword>
<evidence type="ECO:0000259" key="15">
    <source>
        <dbReference type="Pfam" id="PF07715"/>
    </source>
</evidence>
<dbReference type="SUPFAM" id="SSF56935">
    <property type="entry name" value="Porins"/>
    <property type="match status" value="1"/>
</dbReference>
<dbReference type="GO" id="GO:0006826">
    <property type="term" value="P:iron ion transport"/>
    <property type="evidence" value="ECO:0007669"/>
    <property type="project" value="UniProtKB-KW"/>
</dbReference>
<dbReference type="InterPro" id="IPR036942">
    <property type="entry name" value="Beta-barrel_TonB_sf"/>
</dbReference>
<keyword evidence="16" id="KW-0675">Receptor</keyword>
<evidence type="ECO:0000313" key="16">
    <source>
        <dbReference type="EMBL" id="GEN99285.1"/>
    </source>
</evidence>
<evidence type="ECO:0000256" key="13">
    <source>
        <dbReference type="SAM" id="SignalP"/>
    </source>
</evidence>
<keyword evidence="3 11" id="KW-1134">Transmembrane beta strand</keyword>
<evidence type="ECO:0000256" key="9">
    <source>
        <dbReference type="ARBA" id="ARBA00023136"/>
    </source>
</evidence>
<feature type="domain" description="TonB-dependent receptor plug" evidence="15">
    <location>
        <begin position="58"/>
        <end position="168"/>
    </location>
</feature>
<name>A0A512AHW3_9SPHN</name>
<evidence type="ECO:0000256" key="8">
    <source>
        <dbReference type="ARBA" id="ARBA00023077"/>
    </source>
</evidence>
<evidence type="ECO:0000256" key="11">
    <source>
        <dbReference type="PROSITE-ProRule" id="PRU01360"/>
    </source>
</evidence>
<evidence type="ECO:0000256" key="3">
    <source>
        <dbReference type="ARBA" id="ARBA00022452"/>
    </source>
</evidence>
<evidence type="ECO:0000256" key="12">
    <source>
        <dbReference type="RuleBase" id="RU003357"/>
    </source>
</evidence>
<keyword evidence="9 11" id="KW-0472">Membrane</keyword>
<evidence type="ECO:0000256" key="6">
    <source>
        <dbReference type="ARBA" id="ARBA00023004"/>
    </source>
</evidence>
<dbReference type="EMBL" id="BJYR01000007">
    <property type="protein sequence ID" value="GEN99285.1"/>
    <property type="molecule type" value="Genomic_DNA"/>
</dbReference>
<dbReference type="RefSeq" id="WP_147158635.1">
    <property type="nucleotide sequence ID" value="NZ_BJYR01000007.1"/>
</dbReference>
<gene>
    <name evidence="16" type="primary">fyuA_2</name>
    <name evidence="16" type="ORF">NSE01_11180</name>
</gene>
<dbReference type="InterPro" id="IPR039426">
    <property type="entry name" value="TonB-dep_rcpt-like"/>
</dbReference>
<proteinExistence type="inferred from homology"/>
<evidence type="ECO:0000256" key="4">
    <source>
        <dbReference type="ARBA" id="ARBA00022496"/>
    </source>
</evidence>
<dbReference type="InterPro" id="IPR000531">
    <property type="entry name" value="Beta-barrel_TonB"/>
</dbReference>
<dbReference type="PANTHER" id="PTHR32552">
    <property type="entry name" value="FERRICHROME IRON RECEPTOR-RELATED"/>
    <property type="match status" value="1"/>
</dbReference>
<dbReference type="Gene3D" id="2.40.170.20">
    <property type="entry name" value="TonB-dependent receptor, beta-barrel domain"/>
    <property type="match status" value="2"/>
</dbReference>
<keyword evidence="7" id="KW-0406">Ion transport</keyword>
<evidence type="ECO:0000259" key="14">
    <source>
        <dbReference type="Pfam" id="PF00593"/>
    </source>
</evidence>
<sequence>MARLTAARRVARLLGMTAAIVSVPAFAQEAAPQAAGDAAAAPTTQEIVVTAQFRAQKLQDTPLAITAVNAAVLEARGQTDISQIAAQSPNVTLRAQPQSGGIGLIAFIRGIGQTDFNYALEPGVGIYVDDVYIPTLSSSLLDLMDLERVEVLRGPQGTLAGRNSIGGAIKLFSKKPTGEGGGYLQATYGAYNRIDVRGVADFKITDHLFARVSGATKNSDGYVKLLDYGLSHPNSNVPANTNAGNGIERGTLGGRSFSAGRLALRWEATPDIEVNVAADYTRERNDAGAQVLLYGNAPATTPEGLPWLKGKDGNPVPLSNEFVPYSTRFQQSGSTTPAGYDPRFINYANFLDARTPTSQAPFKPYAANNQQNYDGWGITGNVTAKLADNMSLTWISSFRRYKMSFGFDQDGSPVPVAQLDNILRHRAWSQEVRLNGSFMDKRIEYTLGGFYFDQNGTYNARVDLNYAGIDFIHGPDSTPSTSKALFFNGTFHITDAWGITGGIRHTWDKKDYTYFRSNPDGTVPGPLPCEFFLGAPTAGPTGIGNSPNCLLIGLYNVTGQFKGQRTDWRVETDYRFSPEVFAYASVATGYKGGGVNPRPFFGPSAGDCNVLPFGAPCNQITSFQPETLRTYEAGIKTDLFDRRLRFNASAFFNKYDNIILTLTRCHGFSPCLMPANVGKAEVWGLEGETTIRPVEGLTLDGSISYLHFKYKDTGTTNVPLTNVTPYTPKWNWSFGAQYDYAMKIGTISARFDGTYQSSIFTEAFNGPDNLVDGRFLGNAKLTYTSQDKDWQLSFEVQNVFNKYYYNTIEDVKSSLGAITANPGLPRTWAVSIKRTF</sequence>
<dbReference type="PANTHER" id="PTHR32552:SF81">
    <property type="entry name" value="TONB-DEPENDENT OUTER MEMBRANE RECEPTOR"/>
    <property type="match status" value="1"/>
</dbReference>
<dbReference type="InterPro" id="IPR012910">
    <property type="entry name" value="Plug_dom"/>
</dbReference>
<protein>
    <submittedName>
        <fullName evidence="16">TonB-dependent receptor</fullName>
    </submittedName>
</protein>
<dbReference type="CDD" id="cd01347">
    <property type="entry name" value="ligand_gated_channel"/>
    <property type="match status" value="1"/>
</dbReference>
<keyword evidence="8 12" id="KW-0798">TonB box</keyword>
<dbReference type="GO" id="GO:0009279">
    <property type="term" value="C:cell outer membrane"/>
    <property type="evidence" value="ECO:0007669"/>
    <property type="project" value="UniProtKB-SubCell"/>
</dbReference>
<evidence type="ECO:0000256" key="2">
    <source>
        <dbReference type="ARBA" id="ARBA00022448"/>
    </source>
</evidence>
<dbReference type="AlphaFoldDB" id="A0A512AHW3"/>